<dbReference type="Pfam" id="PF04403">
    <property type="entry name" value="PqiA"/>
    <property type="match status" value="2"/>
</dbReference>
<dbReference type="PANTHER" id="PTHR30462:SF1">
    <property type="entry name" value="INTERMEMBRANE TRANSPORT PROTEIN YEBS"/>
    <property type="match status" value="1"/>
</dbReference>
<keyword evidence="5 8" id="KW-0812">Transmembrane</keyword>
<evidence type="ECO:0000256" key="6">
    <source>
        <dbReference type="ARBA" id="ARBA00022989"/>
    </source>
</evidence>
<protein>
    <submittedName>
        <fullName evidence="9">Paraquat-inducible protein A</fullName>
    </submittedName>
</protein>
<keyword evidence="3" id="KW-1003">Cell membrane</keyword>
<reference evidence="9 10" key="1">
    <citation type="journal article" date="2009" name="Int. J. Syst. Evol. Microbiol.">
        <title>Transfer of Teichococcus ludipueritiae and Muricoccus roseus to the genus Roseomonas, as Roseomonas ludipueritiae comb. nov. and Roseomonas rosea comb. nov., respectively, and emended description of the genus Roseomonas.</title>
        <authorList>
            <person name="Sanchez-Porro C."/>
            <person name="Gallego V."/>
            <person name="Busse H.J."/>
            <person name="Kampfer P."/>
            <person name="Ventosa A."/>
        </authorList>
    </citation>
    <scope>NUCLEOTIDE SEQUENCE [LARGE SCALE GENOMIC DNA]</scope>
    <source>
        <strain evidence="9 10">DSM 14915</strain>
    </source>
</reference>
<dbReference type="Proteomes" id="UP000603940">
    <property type="component" value="Unassembled WGS sequence"/>
</dbReference>
<gene>
    <name evidence="9" type="ORF">IBL25_02765</name>
</gene>
<feature type="transmembrane region" description="Helical" evidence="8">
    <location>
        <begin position="397"/>
        <end position="417"/>
    </location>
</feature>
<dbReference type="RefSeq" id="WP_187777032.1">
    <property type="nucleotide sequence ID" value="NZ_JACTUZ010000005.1"/>
</dbReference>
<dbReference type="InterPro" id="IPR005219">
    <property type="entry name" value="PqiA-like_proteobact"/>
</dbReference>
<evidence type="ECO:0000256" key="3">
    <source>
        <dbReference type="ARBA" id="ARBA00022475"/>
    </source>
</evidence>
<dbReference type="NCBIfam" id="TIGR00155">
    <property type="entry name" value="pqiA_fam"/>
    <property type="match status" value="1"/>
</dbReference>
<keyword evidence="7 8" id="KW-0472">Membrane</keyword>
<evidence type="ECO:0000256" key="7">
    <source>
        <dbReference type="ARBA" id="ARBA00023136"/>
    </source>
</evidence>
<proteinExistence type="inferred from homology"/>
<comment type="caution">
    <text evidence="9">The sequence shown here is derived from an EMBL/GenBank/DDBJ whole genome shotgun (WGS) entry which is preliminary data.</text>
</comment>
<feature type="transmembrane region" description="Helical" evidence="8">
    <location>
        <begin position="65"/>
        <end position="89"/>
    </location>
</feature>
<dbReference type="InterPro" id="IPR007498">
    <property type="entry name" value="PqiA-like"/>
</dbReference>
<evidence type="ECO:0000256" key="4">
    <source>
        <dbReference type="ARBA" id="ARBA00022519"/>
    </source>
</evidence>
<evidence type="ECO:0000256" key="5">
    <source>
        <dbReference type="ARBA" id="ARBA00022692"/>
    </source>
</evidence>
<evidence type="ECO:0000256" key="1">
    <source>
        <dbReference type="ARBA" id="ARBA00004429"/>
    </source>
</evidence>
<feature type="transmembrane region" description="Helical" evidence="8">
    <location>
        <begin position="109"/>
        <end position="130"/>
    </location>
</feature>
<evidence type="ECO:0000256" key="8">
    <source>
        <dbReference type="SAM" id="Phobius"/>
    </source>
</evidence>
<keyword evidence="4" id="KW-0997">Cell inner membrane</keyword>
<evidence type="ECO:0000313" key="10">
    <source>
        <dbReference type="Proteomes" id="UP000603940"/>
    </source>
</evidence>
<name>A0ABR7R2A8_9PROT</name>
<organism evidence="9 10">
    <name type="scientific">Pseudoroseomonas ludipueritiae</name>
    <dbReference type="NCBI Taxonomy" id="198093"/>
    <lineage>
        <taxon>Bacteria</taxon>
        <taxon>Pseudomonadati</taxon>
        <taxon>Pseudomonadota</taxon>
        <taxon>Alphaproteobacteria</taxon>
        <taxon>Acetobacterales</taxon>
        <taxon>Acetobacteraceae</taxon>
        <taxon>Pseudoroseomonas</taxon>
    </lineage>
</organism>
<accession>A0ABR7R2A8</accession>
<keyword evidence="10" id="KW-1185">Reference proteome</keyword>
<dbReference type="EMBL" id="JACTUZ010000005">
    <property type="protein sequence ID" value="MBC9175868.1"/>
    <property type="molecule type" value="Genomic_DNA"/>
</dbReference>
<evidence type="ECO:0000256" key="2">
    <source>
        <dbReference type="ARBA" id="ARBA00007555"/>
    </source>
</evidence>
<dbReference type="InterPro" id="IPR051800">
    <property type="entry name" value="PqiA-PqiB_transport"/>
</dbReference>
<keyword evidence="6 8" id="KW-1133">Transmembrane helix</keyword>
<sequence length="444" mass="47690">MSGFAAQAAAGHAAGAAQHEGRLRCCDDCGLVVRMPHVSAGVDSRCPRCDAVLRRHRESPLHTPLALALTSLVLCIVTLTTPFLTVRLLGLARESHVESGAWAFADDGLWILSLMLMATVALVPVLRLSLRLTVLGGLLLRHPPPWLAAPLRWHEHLGAWSMLEVFLFGALVSYTRLVDLADVQLGPAVYGLAAVVVAMVAADATFEPQAVWDALESRGVMAPPSPLEAKPHAAAGPLRLIGCHCCRRVAQAREGEACRRCGTPLHHRKPNSVGRSWALIIAAAILYVPSNLYPVMDIVTLGQGGPHTIMGGVVEFIESGFWPLALIVFTASIAVPVLKLVGLATMLICIRQGSTRWLRQRTRLYRLIEVLGRWSMIDVFVVAVLIALVRFGILASITAEVGAACFGSVVVLTMLAAEAFDPRLMWDAAAPQPARAVPGSDRTE</sequence>
<comment type="similarity">
    <text evidence="2">Belongs to the PqiA family.</text>
</comment>
<feature type="transmembrane region" description="Helical" evidence="8">
    <location>
        <begin position="277"/>
        <end position="301"/>
    </location>
</feature>
<evidence type="ECO:0000313" key="9">
    <source>
        <dbReference type="EMBL" id="MBC9175868.1"/>
    </source>
</evidence>
<feature type="transmembrane region" description="Helical" evidence="8">
    <location>
        <begin position="321"/>
        <end position="350"/>
    </location>
</feature>
<comment type="subcellular location">
    <subcellularLocation>
        <location evidence="1">Cell inner membrane</location>
        <topology evidence="1">Multi-pass membrane protein</topology>
    </subcellularLocation>
</comment>
<dbReference type="PANTHER" id="PTHR30462">
    <property type="entry name" value="INTERMEMBRANE TRANSPORT PROTEIN PQIB-RELATED"/>
    <property type="match status" value="1"/>
</dbReference>
<feature type="transmembrane region" description="Helical" evidence="8">
    <location>
        <begin position="371"/>
        <end position="391"/>
    </location>
</feature>